<gene>
    <name evidence="7" type="ORF">GKO32_04590</name>
</gene>
<evidence type="ECO:0000256" key="3">
    <source>
        <dbReference type="ARBA" id="ARBA00022989"/>
    </source>
</evidence>
<dbReference type="InterPro" id="IPR011701">
    <property type="entry name" value="MFS"/>
</dbReference>
<feature type="transmembrane region" description="Helical" evidence="5">
    <location>
        <begin position="85"/>
        <end position="104"/>
    </location>
</feature>
<feature type="transmembrane region" description="Helical" evidence="5">
    <location>
        <begin position="200"/>
        <end position="220"/>
    </location>
</feature>
<reference evidence="7 8" key="1">
    <citation type="submission" date="2019-11" db="EMBL/GenBank/DDBJ databases">
        <title>Draft genome of Amycolatopsis RM579.</title>
        <authorList>
            <person name="Duangmal K."/>
            <person name="Mingma R."/>
        </authorList>
    </citation>
    <scope>NUCLEOTIDE SEQUENCE [LARGE SCALE GENOMIC DNA]</scope>
    <source>
        <strain evidence="7 8">RM579</strain>
    </source>
</reference>
<feature type="transmembrane region" description="Helical" evidence="5">
    <location>
        <begin position="111"/>
        <end position="134"/>
    </location>
</feature>
<protein>
    <submittedName>
        <fullName evidence="7">MFS transporter</fullName>
    </submittedName>
</protein>
<feature type="transmembrane region" description="Helical" evidence="5">
    <location>
        <begin position="55"/>
        <end position="79"/>
    </location>
</feature>
<dbReference type="AlphaFoldDB" id="A0A6N7Z0X3"/>
<comment type="caution">
    <text evidence="7">The sequence shown here is derived from an EMBL/GenBank/DDBJ whole genome shotgun (WGS) entry which is preliminary data.</text>
</comment>
<evidence type="ECO:0000256" key="2">
    <source>
        <dbReference type="ARBA" id="ARBA00022692"/>
    </source>
</evidence>
<keyword evidence="4 5" id="KW-0472">Membrane</keyword>
<evidence type="ECO:0000256" key="4">
    <source>
        <dbReference type="ARBA" id="ARBA00023136"/>
    </source>
</evidence>
<dbReference type="Pfam" id="PF07690">
    <property type="entry name" value="MFS_1"/>
    <property type="match status" value="1"/>
</dbReference>
<dbReference type="EMBL" id="WMBA01000004">
    <property type="protein sequence ID" value="MTD53260.1"/>
    <property type="molecule type" value="Genomic_DNA"/>
</dbReference>
<dbReference type="SUPFAM" id="SSF103473">
    <property type="entry name" value="MFS general substrate transporter"/>
    <property type="match status" value="1"/>
</dbReference>
<feature type="transmembrane region" description="Helical" evidence="5">
    <location>
        <begin position="308"/>
        <end position="331"/>
    </location>
</feature>
<proteinExistence type="predicted"/>
<name>A0A6N7Z0X3_9PSEU</name>
<feature type="transmembrane region" description="Helical" evidence="5">
    <location>
        <begin position="140"/>
        <end position="162"/>
    </location>
</feature>
<dbReference type="OrthoDB" id="3390851at2"/>
<sequence>MVDTVITAPIIVLPTMLEHFGQDEPAWLNSSAMLAGAMWSPLLGKAADRYGKRKILVLTLTIAAVGALVCMLAPTLWIFVAGRVIQGAAVASLFLTVGIVKDICAPRIGMIVTGIVTTGNAIFGIGSAFLFDYLAQHTGYQVVFIISGALAVVTAFLVRFLLPESVIRTPGRIDVRGALLLGGGLALVVAYISFGSEYGWGVSVPLLLVGFVVLGIWYVVSRRTPEPVVDINNLGRPLILTLLVVVLGTGAYQSMLQLFSLLSDVSPELGLGYGLAGASGAAIGLLLGLPSVGIVLGGTLSGAISTRIGPAPALAAGVALGTLATLGLFIAADTLPLAVLCSIMLSITAGTLVTSGFNMAGILAPPERQGTVSSQVMVMVAIGSVFMNFIGAAVLKGNQVTVDGKSMNSATGVFTYIGIGLVAFVIAGVLAVLLVRTQRRTSPIPAAPESAAASELA</sequence>
<dbReference type="InterPro" id="IPR020846">
    <property type="entry name" value="MFS_dom"/>
</dbReference>
<feature type="transmembrane region" description="Helical" evidence="5">
    <location>
        <begin position="240"/>
        <end position="259"/>
    </location>
</feature>
<evidence type="ECO:0000313" key="7">
    <source>
        <dbReference type="EMBL" id="MTD53260.1"/>
    </source>
</evidence>
<accession>A0A6N7Z0X3</accession>
<feature type="transmembrane region" description="Helical" evidence="5">
    <location>
        <begin position="376"/>
        <end position="395"/>
    </location>
</feature>
<feature type="transmembrane region" description="Helical" evidence="5">
    <location>
        <begin position="415"/>
        <end position="435"/>
    </location>
</feature>
<dbReference type="GO" id="GO:0022857">
    <property type="term" value="F:transmembrane transporter activity"/>
    <property type="evidence" value="ECO:0007669"/>
    <property type="project" value="InterPro"/>
</dbReference>
<keyword evidence="8" id="KW-1185">Reference proteome</keyword>
<dbReference type="PROSITE" id="PS50850">
    <property type="entry name" value="MFS"/>
    <property type="match status" value="1"/>
</dbReference>
<feature type="transmembrane region" description="Helical" evidence="5">
    <location>
        <begin position="271"/>
        <end position="296"/>
    </location>
</feature>
<evidence type="ECO:0000256" key="1">
    <source>
        <dbReference type="ARBA" id="ARBA00004651"/>
    </source>
</evidence>
<feature type="domain" description="Major facilitator superfamily (MFS) profile" evidence="6">
    <location>
        <begin position="1"/>
        <end position="440"/>
    </location>
</feature>
<feature type="transmembrane region" description="Helical" evidence="5">
    <location>
        <begin position="174"/>
        <end position="194"/>
    </location>
</feature>
<comment type="subcellular location">
    <subcellularLocation>
        <location evidence="1">Cell membrane</location>
        <topology evidence="1">Multi-pass membrane protein</topology>
    </subcellularLocation>
</comment>
<evidence type="ECO:0000313" key="8">
    <source>
        <dbReference type="Proteomes" id="UP000440096"/>
    </source>
</evidence>
<dbReference type="PANTHER" id="PTHR23501">
    <property type="entry name" value="MAJOR FACILITATOR SUPERFAMILY"/>
    <property type="match status" value="1"/>
</dbReference>
<evidence type="ECO:0000259" key="6">
    <source>
        <dbReference type="PROSITE" id="PS50850"/>
    </source>
</evidence>
<dbReference type="InterPro" id="IPR036259">
    <property type="entry name" value="MFS_trans_sf"/>
</dbReference>
<dbReference type="GO" id="GO:0005886">
    <property type="term" value="C:plasma membrane"/>
    <property type="evidence" value="ECO:0007669"/>
    <property type="project" value="UniProtKB-SubCell"/>
</dbReference>
<keyword evidence="2 5" id="KW-0812">Transmembrane</keyword>
<evidence type="ECO:0000256" key="5">
    <source>
        <dbReference type="SAM" id="Phobius"/>
    </source>
</evidence>
<feature type="transmembrane region" description="Helical" evidence="5">
    <location>
        <begin position="337"/>
        <end position="364"/>
    </location>
</feature>
<dbReference type="Gene3D" id="1.20.1250.20">
    <property type="entry name" value="MFS general substrate transporter like domains"/>
    <property type="match status" value="2"/>
</dbReference>
<organism evidence="7 8">
    <name type="scientific">Amycolatopsis pithecellobii</name>
    <dbReference type="NCBI Taxonomy" id="664692"/>
    <lineage>
        <taxon>Bacteria</taxon>
        <taxon>Bacillati</taxon>
        <taxon>Actinomycetota</taxon>
        <taxon>Actinomycetes</taxon>
        <taxon>Pseudonocardiales</taxon>
        <taxon>Pseudonocardiaceae</taxon>
        <taxon>Amycolatopsis</taxon>
    </lineage>
</organism>
<dbReference type="Proteomes" id="UP000440096">
    <property type="component" value="Unassembled WGS sequence"/>
</dbReference>
<keyword evidence="3 5" id="KW-1133">Transmembrane helix</keyword>
<dbReference type="PANTHER" id="PTHR23501:SF197">
    <property type="entry name" value="COMD"/>
    <property type="match status" value="1"/>
</dbReference>